<dbReference type="EMBL" id="VTPC01000454">
    <property type="protein sequence ID" value="KAF2905715.1"/>
    <property type="molecule type" value="Genomic_DNA"/>
</dbReference>
<proteinExistence type="predicted"/>
<sequence length="152" mass="16641">MVSTIDPDGLGAPDAVTSLRAIKKNSTGEEDDYKIDHLSGKQLATNAKIVLRNTGHTKDVDSEISNIQTISNIGNHTGTAYPSEMCTNNYSWVNGDLDLRYLRFPASNYSHLVNKTCYAQFKNCPKPNISSDAPRSVIAILILSGDNRLPDK</sequence>
<evidence type="ECO:0000313" key="2">
    <source>
        <dbReference type="Proteomes" id="UP000801492"/>
    </source>
</evidence>
<gene>
    <name evidence="1" type="ORF">ILUMI_00460</name>
</gene>
<dbReference type="Proteomes" id="UP000801492">
    <property type="component" value="Unassembled WGS sequence"/>
</dbReference>
<accession>A0A8K0GID9</accession>
<organism evidence="1 2">
    <name type="scientific">Ignelater luminosus</name>
    <name type="common">Cucubano</name>
    <name type="synonym">Pyrophorus luminosus</name>
    <dbReference type="NCBI Taxonomy" id="2038154"/>
    <lineage>
        <taxon>Eukaryota</taxon>
        <taxon>Metazoa</taxon>
        <taxon>Ecdysozoa</taxon>
        <taxon>Arthropoda</taxon>
        <taxon>Hexapoda</taxon>
        <taxon>Insecta</taxon>
        <taxon>Pterygota</taxon>
        <taxon>Neoptera</taxon>
        <taxon>Endopterygota</taxon>
        <taxon>Coleoptera</taxon>
        <taxon>Polyphaga</taxon>
        <taxon>Elateriformia</taxon>
        <taxon>Elateroidea</taxon>
        <taxon>Elateridae</taxon>
        <taxon>Agrypninae</taxon>
        <taxon>Pyrophorini</taxon>
        <taxon>Ignelater</taxon>
    </lineage>
</organism>
<dbReference type="AlphaFoldDB" id="A0A8K0GID9"/>
<protein>
    <submittedName>
        <fullName evidence="1">Uncharacterized protein</fullName>
    </submittedName>
</protein>
<reference evidence="1" key="1">
    <citation type="submission" date="2019-08" db="EMBL/GenBank/DDBJ databases">
        <title>The genome of the North American firefly Photinus pyralis.</title>
        <authorList>
            <consortium name="Photinus pyralis genome working group"/>
            <person name="Fallon T.R."/>
            <person name="Sander Lower S.E."/>
            <person name="Weng J.-K."/>
        </authorList>
    </citation>
    <scope>NUCLEOTIDE SEQUENCE</scope>
    <source>
        <strain evidence="1">TRF0915ILg1</strain>
        <tissue evidence="1">Whole body</tissue>
    </source>
</reference>
<keyword evidence="2" id="KW-1185">Reference proteome</keyword>
<comment type="caution">
    <text evidence="1">The sequence shown here is derived from an EMBL/GenBank/DDBJ whole genome shotgun (WGS) entry which is preliminary data.</text>
</comment>
<dbReference type="OrthoDB" id="6806382at2759"/>
<evidence type="ECO:0000313" key="1">
    <source>
        <dbReference type="EMBL" id="KAF2905715.1"/>
    </source>
</evidence>
<name>A0A8K0GID9_IGNLU</name>